<feature type="transmembrane region" description="Helical" evidence="7">
    <location>
        <begin position="220"/>
        <end position="241"/>
    </location>
</feature>
<dbReference type="EMBL" id="CP000830">
    <property type="protein sequence ID" value="ABV92433.1"/>
    <property type="molecule type" value="Genomic_DNA"/>
</dbReference>
<dbReference type="RefSeq" id="WP_012177365.1">
    <property type="nucleotide sequence ID" value="NC_009952.1"/>
</dbReference>
<evidence type="ECO:0000259" key="8">
    <source>
        <dbReference type="PROSITE" id="PS50928"/>
    </source>
</evidence>
<evidence type="ECO:0000313" key="10">
    <source>
        <dbReference type="Proteomes" id="UP000006833"/>
    </source>
</evidence>
<feature type="transmembrane region" description="Helical" evidence="7">
    <location>
        <begin position="98"/>
        <end position="118"/>
    </location>
</feature>
<dbReference type="PANTHER" id="PTHR30151:SF38">
    <property type="entry name" value="ALIPHATIC SULFONATES TRANSPORT PERMEASE PROTEIN SSUC-RELATED"/>
    <property type="match status" value="1"/>
</dbReference>
<keyword evidence="5 7" id="KW-1133">Transmembrane helix</keyword>
<dbReference type="SUPFAM" id="SSF161098">
    <property type="entry name" value="MetI-like"/>
    <property type="match status" value="1"/>
</dbReference>
<dbReference type="GO" id="GO:0005886">
    <property type="term" value="C:plasma membrane"/>
    <property type="evidence" value="ECO:0007669"/>
    <property type="project" value="UniProtKB-SubCell"/>
</dbReference>
<dbReference type="eggNOG" id="COG0600">
    <property type="taxonomic scope" value="Bacteria"/>
</dbReference>
<comment type="subcellular location">
    <subcellularLocation>
        <location evidence="1 7">Cell membrane</location>
        <topology evidence="1 7">Multi-pass membrane protein</topology>
    </subcellularLocation>
</comment>
<feature type="transmembrane region" description="Helical" evidence="7">
    <location>
        <begin position="12"/>
        <end position="32"/>
    </location>
</feature>
<sequence length="258" mass="28757">MDIKAKTEKTRTTLISLVMLGIAWQLAALGLADSSVLPPPAEVWAILVGEWRSGELVFHITQTLQRVAAAFFLAMGIGSVIGVVLGKMPALDRWLDPWVVFFLNLPALVVIVLCYLWIGLNETAAIVAVALNKTAMVIVIMREGVRSLDPDVAEMARVYRFSAWKRLRHVLIPQLAPFISTAVRNGLAVIWKIVLVVEFLGRSNGVGFQIHLYFQLFETGYVLAYALSFVAVMLALEYALVQPWEARARKWRRVQTPA</sequence>
<dbReference type="STRING" id="398580.Dshi_0687"/>
<dbReference type="CDD" id="cd06261">
    <property type="entry name" value="TM_PBP2"/>
    <property type="match status" value="1"/>
</dbReference>
<dbReference type="HOGENOM" id="CLU_046113_4_0_5"/>
<dbReference type="InterPro" id="IPR035906">
    <property type="entry name" value="MetI-like_sf"/>
</dbReference>
<evidence type="ECO:0000256" key="5">
    <source>
        <dbReference type="ARBA" id="ARBA00022989"/>
    </source>
</evidence>
<gene>
    <name evidence="9" type="ordered locus">Dshi_0687</name>
</gene>
<evidence type="ECO:0000256" key="4">
    <source>
        <dbReference type="ARBA" id="ARBA00022692"/>
    </source>
</evidence>
<comment type="similarity">
    <text evidence="7">Belongs to the binding-protein-dependent transport system permease family.</text>
</comment>
<evidence type="ECO:0000256" key="1">
    <source>
        <dbReference type="ARBA" id="ARBA00004651"/>
    </source>
</evidence>
<feature type="transmembrane region" description="Helical" evidence="7">
    <location>
        <begin position="67"/>
        <end position="86"/>
    </location>
</feature>
<dbReference type="InterPro" id="IPR000515">
    <property type="entry name" value="MetI-like"/>
</dbReference>
<feature type="domain" description="ABC transmembrane type-1" evidence="8">
    <location>
        <begin position="60"/>
        <end position="242"/>
    </location>
</feature>
<reference evidence="10" key="1">
    <citation type="journal article" date="2010" name="ISME J.">
        <title>The complete genome sequence of the algal symbiont Dinoroseobacter shibae: a hitchhiker's guide to life in the sea.</title>
        <authorList>
            <person name="Wagner-Dobler I."/>
            <person name="Ballhausen B."/>
            <person name="Berger M."/>
            <person name="Brinkhoff T."/>
            <person name="Buchholz I."/>
            <person name="Bunk B."/>
            <person name="Cypionka H."/>
            <person name="Daniel R."/>
            <person name="Drepper T."/>
            <person name="Gerdts G."/>
            <person name="Hahnke S."/>
            <person name="Han C."/>
            <person name="Jahn D."/>
            <person name="Kalhoefer D."/>
            <person name="Kiss H."/>
            <person name="Klenk H.P."/>
            <person name="Kyrpides N."/>
            <person name="Liebl W."/>
            <person name="Liesegang H."/>
            <person name="Meincke L."/>
            <person name="Pati A."/>
            <person name="Petersen J."/>
            <person name="Piekarski T."/>
            <person name="Pommerenke C."/>
            <person name="Pradella S."/>
            <person name="Pukall R."/>
            <person name="Rabus R."/>
            <person name="Stackebrandt E."/>
            <person name="Thole S."/>
            <person name="Thompson L."/>
            <person name="Tielen P."/>
            <person name="Tomasch J."/>
            <person name="von Jan M."/>
            <person name="Wanphrut N."/>
            <person name="Wichels A."/>
            <person name="Zech H."/>
            <person name="Simon M."/>
        </authorList>
    </citation>
    <scope>NUCLEOTIDE SEQUENCE [LARGE SCALE GENOMIC DNA]</scope>
    <source>
        <strain evidence="10">DSM 16493 / NCIMB 14021 / DFL 12</strain>
    </source>
</reference>
<dbReference type="Gene3D" id="1.10.3720.10">
    <property type="entry name" value="MetI-like"/>
    <property type="match status" value="1"/>
</dbReference>
<dbReference type="PANTHER" id="PTHR30151">
    <property type="entry name" value="ALKANE SULFONATE ABC TRANSPORTER-RELATED, MEMBRANE SUBUNIT"/>
    <property type="match status" value="1"/>
</dbReference>
<proteinExistence type="inferred from homology"/>
<dbReference type="AlphaFoldDB" id="A8LQE7"/>
<evidence type="ECO:0000256" key="7">
    <source>
        <dbReference type="RuleBase" id="RU363032"/>
    </source>
</evidence>
<evidence type="ECO:0000256" key="6">
    <source>
        <dbReference type="ARBA" id="ARBA00023136"/>
    </source>
</evidence>
<keyword evidence="3" id="KW-1003">Cell membrane</keyword>
<name>A8LQE7_DINSH</name>
<dbReference type="KEGG" id="dsh:Dshi_0687"/>
<dbReference type="PROSITE" id="PS50928">
    <property type="entry name" value="ABC_TM1"/>
    <property type="match status" value="1"/>
</dbReference>
<protein>
    <submittedName>
        <fullName evidence="9">Two-component system, permease component</fullName>
    </submittedName>
</protein>
<keyword evidence="4 7" id="KW-0812">Transmembrane</keyword>
<evidence type="ECO:0000256" key="3">
    <source>
        <dbReference type="ARBA" id="ARBA00022475"/>
    </source>
</evidence>
<evidence type="ECO:0000256" key="2">
    <source>
        <dbReference type="ARBA" id="ARBA00022448"/>
    </source>
</evidence>
<evidence type="ECO:0000313" key="9">
    <source>
        <dbReference type="EMBL" id="ABV92433.1"/>
    </source>
</evidence>
<dbReference type="Pfam" id="PF00528">
    <property type="entry name" value="BPD_transp_1"/>
    <property type="match status" value="1"/>
</dbReference>
<keyword evidence="10" id="KW-1185">Reference proteome</keyword>
<keyword evidence="6 7" id="KW-0472">Membrane</keyword>
<dbReference type="GO" id="GO:0055085">
    <property type="term" value="P:transmembrane transport"/>
    <property type="evidence" value="ECO:0007669"/>
    <property type="project" value="InterPro"/>
</dbReference>
<dbReference type="OrthoDB" id="8443696at2"/>
<organism evidence="9 10">
    <name type="scientific">Dinoroseobacter shibae (strain DSM 16493 / NCIMB 14021 / DFL 12)</name>
    <dbReference type="NCBI Taxonomy" id="398580"/>
    <lineage>
        <taxon>Bacteria</taxon>
        <taxon>Pseudomonadati</taxon>
        <taxon>Pseudomonadota</taxon>
        <taxon>Alphaproteobacteria</taxon>
        <taxon>Rhodobacterales</taxon>
        <taxon>Roseobacteraceae</taxon>
        <taxon>Dinoroseobacter</taxon>
    </lineage>
</organism>
<accession>A8LQE7</accession>
<dbReference type="Proteomes" id="UP000006833">
    <property type="component" value="Chromosome"/>
</dbReference>
<keyword evidence="2 7" id="KW-0813">Transport</keyword>